<organism evidence="1 2">
    <name type="scientific">Colletotrichum tanaceti</name>
    <dbReference type="NCBI Taxonomy" id="1306861"/>
    <lineage>
        <taxon>Eukaryota</taxon>
        <taxon>Fungi</taxon>
        <taxon>Dikarya</taxon>
        <taxon>Ascomycota</taxon>
        <taxon>Pezizomycotina</taxon>
        <taxon>Sordariomycetes</taxon>
        <taxon>Hypocreomycetidae</taxon>
        <taxon>Glomerellales</taxon>
        <taxon>Glomerellaceae</taxon>
        <taxon>Colletotrichum</taxon>
        <taxon>Colletotrichum destructivum species complex</taxon>
    </lineage>
</organism>
<sequence length="92" mass="9945">MTLTVMRIGNPTRLAEETGGVTELDVVVVAVVVELEVERGEIVREAIETEMEPLEEGGPPPALLFRDTDVFEAGDANVGVSLLVTEPLEEVR</sequence>
<keyword evidence="2" id="KW-1185">Reference proteome</keyword>
<gene>
    <name evidence="1" type="ORF">CTA1_6886</name>
</gene>
<dbReference type="Proteomes" id="UP000310108">
    <property type="component" value="Unassembled WGS sequence"/>
</dbReference>
<reference evidence="1 2" key="1">
    <citation type="journal article" date="2019" name="PLoS ONE">
        <title>Comparative genome analysis indicates high evolutionary potential of pathogenicity genes in Colletotrichum tanaceti.</title>
        <authorList>
            <person name="Lelwala R.V."/>
            <person name="Korhonen P.K."/>
            <person name="Young N.D."/>
            <person name="Scott J.B."/>
            <person name="Ades P.A."/>
            <person name="Gasser R.B."/>
            <person name="Taylor P.W.J."/>
        </authorList>
    </citation>
    <scope>NUCLEOTIDE SEQUENCE [LARGE SCALE GENOMIC DNA]</scope>
    <source>
        <strain evidence="1">BRIP57314</strain>
    </source>
</reference>
<proteinExistence type="predicted"/>
<evidence type="ECO:0000313" key="2">
    <source>
        <dbReference type="Proteomes" id="UP000310108"/>
    </source>
</evidence>
<comment type="caution">
    <text evidence="1">The sequence shown here is derived from an EMBL/GenBank/DDBJ whole genome shotgun (WGS) entry which is preliminary data.</text>
</comment>
<dbReference type="EMBL" id="PJEX01000058">
    <property type="protein sequence ID" value="TKW56784.1"/>
    <property type="molecule type" value="Genomic_DNA"/>
</dbReference>
<dbReference type="AlphaFoldDB" id="A0A4U6XMB5"/>
<accession>A0A4U6XMB5</accession>
<name>A0A4U6XMB5_9PEZI</name>
<protein>
    <submittedName>
        <fullName evidence="1">Uncharacterized protein</fullName>
    </submittedName>
</protein>
<evidence type="ECO:0000313" key="1">
    <source>
        <dbReference type="EMBL" id="TKW56784.1"/>
    </source>
</evidence>